<name>W9QW23_9ROSA</name>
<dbReference type="AlphaFoldDB" id="W9QW23"/>
<dbReference type="eggNOG" id="ENOG502S86T">
    <property type="taxonomic scope" value="Eukaryota"/>
</dbReference>
<dbReference type="EMBL" id="KE344246">
    <property type="protein sequence ID" value="EXB55548.1"/>
    <property type="molecule type" value="Genomic_DNA"/>
</dbReference>
<dbReference type="PANTHER" id="PTHR33592">
    <property type="entry name" value="TRANSMEMBRANE PROTEIN"/>
    <property type="match status" value="1"/>
</dbReference>
<reference evidence="3" key="1">
    <citation type="submission" date="2013-01" db="EMBL/GenBank/DDBJ databases">
        <title>Draft Genome Sequence of a Mulberry Tree, Morus notabilis C.K. Schneid.</title>
        <authorList>
            <person name="He N."/>
            <person name="Zhao S."/>
        </authorList>
    </citation>
    <scope>NUCLEOTIDE SEQUENCE</scope>
</reference>
<organism evidence="2 3">
    <name type="scientific">Morus notabilis</name>
    <dbReference type="NCBI Taxonomy" id="981085"/>
    <lineage>
        <taxon>Eukaryota</taxon>
        <taxon>Viridiplantae</taxon>
        <taxon>Streptophyta</taxon>
        <taxon>Embryophyta</taxon>
        <taxon>Tracheophyta</taxon>
        <taxon>Spermatophyta</taxon>
        <taxon>Magnoliopsida</taxon>
        <taxon>eudicotyledons</taxon>
        <taxon>Gunneridae</taxon>
        <taxon>Pentapetalae</taxon>
        <taxon>rosids</taxon>
        <taxon>fabids</taxon>
        <taxon>Rosales</taxon>
        <taxon>Moraceae</taxon>
        <taxon>Moreae</taxon>
        <taxon>Morus</taxon>
    </lineage>
</organism>
<gene>
    <name evidence="2" type="ORF">L484_017421</name>
</gene>
<feature type="chain" id="PRO_5004932197" evidence="1">
    <location>
        <begin position="20"/>
        <end position="101"/>
    </location>
</feature>
<evidence type="ECO:0000256" key="1">
    <source>
        <dbReference type="SAM" id="SignalP"/>
    </source>
</evidence>
<feature type="signal peptide" evidence="1">
    <location>
        <begin position="1"/>
        <end position="19"/>
    </location>
</feature>
<protein>
    <submittedName>
        <fullName evidence="2">Uncharacterized protein</fullName>
    </submittedName>
</protein>
<sequence>MGLLNIALAILLLLVLVHSEQSSASRVLNDHKEGLVKEEKLGLGFQSLPRGPVPPSGPSGCTYIPGSGGPNCPLGEKHYAGDHATVYPLPMVRLGVAASRD</sequence>
<keyword evidence="3" id="KW-1185">Reference proteome</keyword>
<evidence type="ECO:0000313" key="2">
    <source>
        <dbReference type="EMBL" id="EXB55548.1"/>
    </source>
</evidence>
<dbReference type="Proteomes" id="UP000030645">
    <property type="component" value="Unassembled WGS sequence"/>
</dbReference>
<dbReference type="PANTHER" id="PTHR33592:SF5">
    <property type="entry name" value="TRANSMEMBRANE PROTEIN"/>
    <property type="match status" value="1"/>
</dbReference>
<proteinExistence type="predicted"/>
<accession>W9QW23</accession>
<evidence type="ECO:0000313" key="3">
    <source>
        <dbReference type="Proteomes" id="UP000030645"/>
    </source>
</evidence>
<keyword evidence="1" id="KW-0732">Signal</keyword>